<gene>
    <name evidence="3" type="ORF">GGQ57_004805</name>
</gene>
<evidence type="ECO:0000313" key="3">
    <source>
        <dbReference type="EMBL" id="MBB4624860.1"/>
    </source>
</evidence>
<evidence type="ECO:0000259" key="2">
    <source>
        <dbReference type="Pfam" id="PF02709"/>
    </source>
</evidence>
<keyword evidence="4" id="KW-1185">Reference proteome</keyword>
<protein>
    <submittedName>
        <fullName evidence="3">Glycosyltransferase involved in capsule biosynthesis</fullName>
    </submittedName>
</protein>
<dbReference type="InterPro" id="IPR029044">
    <property type="entry name" value="Nucleotide-diphossugar_trans"/>
</dbReference>
<dbReference type="SUPFAM" id="SSF53448">
    <property type="entry name" value="Nucleotide-diphospho-sugar transferases"/>
    <property type="match status" value="1"/>
</dbReference>
<dbReference type="Gene3D" id="3.90.550.10">
    <property type="entry name" value="Spore Coat Polysaccharide Biosynthesis Protein SpsA, Chain A"/>
    <property type="match status" value="1"/>
</dbReference>
<dbReference type="EMBL" id="JACHOC010000012">
    <property type="protein sequence ID" value="MBB4624860.1"/>
    <property type="molecule type" value="Genomic_DNA"/>
</dbReference>
<comment type="caution">
    <text evidence="3">The sequence shown here is derived from an EMBL/GenBank/DDBJ whole genome shotgun (WGS) entry which is preliminary data.</text>
</comment>
<feature type="domain" description="Galactosyltransferase C-terminal" evidence="2">
    <location>
        <begin position="364"/>
        <end position="419"/>
    </location>
</feature>
<keyword evidence="1" id="KW-0808">Transferase</keyword>
<dbReference type="Pfam" id="PF02709">
    <property type="entry name" value="Glyco_transf_7C"/>
    <property type="match status" value="1"/>
</dbReference>
<name>A0ABR6KTM4_9BACT</name>
<evidence type="ECO:0000313" key="4">
    <source>
        <dbReference type="Proteomes" id="UP000533637"/>
    </source>
</evidence>
<proteinExistence type="predicted"/>
<reference evidence="3 4" key="1">
    <citation type="submission" date="2020-08" db="EMBL/GenBank/DDBJ databases">
        <title>Genomic Encyclopedia of Type Strains, Phase IV (KMG-IV): sequencing the most valuable type-strain genomes for metagenomic binning, comparative biology and taxonomic classification.</title>
        <authorList>
            <person name="Goeker M."/>
        </authorList>
    </citation>
    <scope>NUCLEOTIDE SEQUENCE [LARGE SCALE GENOMIC DNA]</scope>
    <source>
        <strain evidence="3 4">DSM 102983</strain>
    </source>
</reference>
<dbReference type="RefSeq" id="WP_183672348.1">
    <property type="nucleotide sequence ID" value="NZ_BMPB01000016.1"/>
</dbReference>
<sequence length="463" mass="53296">MEAPQNIHPEILSAIRLLSEDRNMNMDTAVSIIEDTVYNCDLSIYPDFSTGLAGIGCGIQYMICTGLIEGRADEVLEEWDQYLFSVVCFRMHTDLTHATGLMGIASYFLGRLEDLHAGDGNLSTVISKSVLLSILDILLIRLGVEGYASFEIREQSPISTIEKQDIKLFIRHFLQHNICNELALKLWDRMEQKYILPARKCENSICTDMGDVTIVIPIRVDSSIRIANLLTIIRLYSDLENIHFIIWEADNLQRLYIEESERIDYLFCRDNNPVFHHTHYRNEMIKQAKTPIVVVWDVDVLVPEEQLYKAVNDIRNRHAILSYPYDGVCYSLSSDISDNFRETLDWGVLLSEKEKFPTMFGQLTVGGIFVVDREKYMQAGMENEYFIGWGPEDIERLKRLTILALPVSRVTGSIYHLYHPRKLNSGYVDQSQNLSAKQELLRVCKMSRGDLLKEIADWSWICK</sequence>
<dbReference type="Proteomes" id="UP000533637">
    <property type="component" value="Unassembled WGS sequence"/>
</dbReference>
<evidence type="ECO:0000256" key="1">
    <source>
        <dbReference type="ARBA" id="ARBA00022679"/>
    </source>
</evidence>
<dbReference type="InterPro" id="IPR027791">
    <property type="entry name" value="Galactosyl_T_C"/>
</dbReference>
<organism evidence="3 4">
    <name type="scientific">Parabacteroides faecis</name>
    <dbReference type="NCBI Taxonomy" id="1217282"/>
    <lineage>
        <taxon>Bacteria</taxon>
        <taxon>Pseudomonadati</taxon>
        <taxon>Bacteroidota</taxon>
        <taxon>Bacteroidia</taxon>
        <taxon>Bacteroidales</taxon>
        <taxon>Tannerellaceae</taxon>
        <taxon>Parabacteroides</taxon>
    </lineage>
</organism>
<accession>A0ABR6KTM4</accession>